<dbReference type="InterPro" id="IPR051333">
    <property type="entry name" value="CLIP_Serine_Protease"/>
</dbReference>
<dbReference type="PANTHER" id="PTHR24260">
    <property type="match status" value="1"/>
</dbReference>
<sequence length="179" mass="19693">MSRSEPIRYASTGVAVPPNKYPFAALLHMRVDEDKEALCTGVLISERHILTAAHCVYDESKVEQIVGAEVSCNPMGELLPLLDMTILLGTKCPKPGVCSDEKELALYKPRYIIPHPEYVPCILANDIAVIELDKDAKSEEASPICIVEERDSVKGRVTVVGRLYPEFPISGKKERVGVS</sequence>
<proteinExistence type="predicted"/>
<dbReference type="SUPFAM" id="SSF50494">
    <property type="entry name" value="Trypsin-like serine proteases"/>
    <property type="match status" value="1"/>
</dbReference>
<dbReference type="Gene3D" id="2.40.10.10">
    <property type="entry name" value="Trypsin-like serine proteases"/>
    <property type="match status" value="1"/>
</dbReference>
<dbReference type="EMBL" id="JOJR01000294">
    <property type="protein sequence ID" value="RCN40274.1"/>
    <property type="molecule type" value="Genomic_DNA"/>
</dbReference>
<dbReference type="STRING" id="29170.A0A368G752"/>
<feature type="domain" description="Peptidase S1" evidence="1">
    <location>
        <begin position="10"/>
        <end position="179"/>
    </location>
</feature>
<dbReference type="PANTHER" id="PTHR24260:SF136">
    <property type="entry name" value="GH08193P-RELATED"/>
    <property type="match status" value="1"/>
</dbReference>
<dbReference type="Pfam" id="PF00089">
    <property type="entry name" value="Trypsin"/>
    <property type="match status" value="2"/>
</dbReference>
<dbReference type="InterPro" id="IPR001314">
    <property type="entry name" value="Peptidase_S1A"/>
</dbReference>
<dbReference type="Proteomes" id="UP000252519">
    <property type="component" value="Unassembled WGS sequence"/>
</dbReference>
<dbReference type="InterPro" id="IPR018114">
    <property type="entry name" value="TRYPSIN_HIS"/>
</dbReference>
<gene>
    <name evidence="2" type="ORF">ANCCAN_13806</name>
</gene>
<dbReference type="InterPro" id="IPR009003">
    <property type="entry name" value="Peptidase_S1_PA"/>
</dbReference>
<dbReference type="GO" id="GO:0006508">
    <property type="term" value="P:proteolysis"/>
    <property type="evidence" value="ECO:0007669"/>
    <property type="project" value="InterPro"/>
</dbReference>
<evidence type="ECO:0000259" key="1">
    <source>
        <dbReference type="PROSITE" id="PS50240"/>
    </source>
</evidence>
<name>A0A368G752_ANCCA</name>
<dbReference type="GO" id="GO:0004252">
    <property type="term" value="F:serine-type endopeptidase activity"/>
    <property type="evidence" value="ECO:0007669"/>
    <property type="project" value="InterPro"/>
</dbReference>
<protein>
    <recommendedName>
        <fullName evidence="1">Peptidase S1 domain-containing protein</fullName>
    </recommendedName>
</protein>
<dbReference type="AlphaFoldDB" id="A0A368G752"/>
<dbReference type="OrthoDB" id="7754674at2759"/>
<dbReference type="InterPro" id="IPR001254">
    <property type="entry name" value="Trypsin_dom"/>
</dbReference>
<reference evidence="2 3" key="1">
    <citation type="submission" date="2014-10" db="EMBL/GenBank/DDBJ databases">
        <title>Draft genome of the hookworm Ancylostoma caninum.</title>
        <authorList>
            <person name="Mitreva M."/>
        </authorList>
    </citation>
    <scope>NUCLEOTIDE SEQUENCE [LARGE SCALE GENOMIC DNA]</scope>
    <source>
        <strain evidence="2 3">Baltimore</strain>
    </source>
</reference>
<dbReference type="PRINTS" id="PR00722">
    <property type="entry name" value="CHYMOTRYPSIN"/>
</dbReference>
<evidence type="ECO:0000313" key="2">
    <source>
        <dbReference type="EMBL" id="RCN40274.1"/>
    </source>
</evidence>
<comment type="caution">
    <text evidence="2">The sequence shown here is derived from an EMBL/GenBank/DDBJ whole genome shotgun (WGS) entry which is preliminary data.</text>
</comment>
<keyword evidence="3" id="KW-1185">Reference proteome</keyword>
<accession>A0A368G752</accession>
<dbReference type="InterPro" id="IPR043504">
    <property type="entry name" value="Peptidase_S1_PA_chymotrypsin"/>
</dbReference>
<evidence type="ECO:0000313" key="3">
    <source>
        <dbReference type="Proteomes" id="UP000252519"/>
    </source>
</evidence>
<dbReference type="PROSITE" id="PS50240">
    <property type="entry name" value="TRYPSIN_DOM"/>
    <property type="match status" value="1"/>
</dbReference>
<organism evidence="2 3">
    <name type="scientific">Ancylostoma caninum</name>
    <name type="common">Dog hookworm</name>
    <dbReference type="NCBI Taxonomy" id="29170"/>
    <lineage>
        <taxon>Eukaryota</taxon>
        <taxon>Metazoa</taxon>
        <taxon>Ecdysozoa</taxon>
        <taxon>Nematoda</taxon>
        <taxon>Chromadorea</taxon>
        <taxon>Rhabditida</taxon>
        <taxon>Rhabditina</taxon>
        <taxon>Rhabditomorpha</taxon>
        <taxon>Strongyloidea</taxon>
        <taxon>Ancylostomatidae</taxon>
        <taxon>Ancylostomatinae</taxon>
        <taxon>Ancylostoma</taxon>
    </lineage>
</organism>
<dbReference type="PROSITE" id="PS00134">
    <property type="entry name" value="TRYPSIN_HIS"/>
    <property type="match status" value="1"/>
</dbReference>